<name>A0ABD2RF12_9SOLN</name>
<dbReference type="Proteomes" id="UP001627284">
    <property type="component" value="Unassembled WGS sequence"/>
</dbReference>
<keyword evidence="4" id="KW-1185">Reference proteome</keyword>
<feature type="transmembrane region" description="Helical" evidence="2">
    <location>
        <begin position="23"/>
        <end position="45"/>
    </location>
</feature>
<sequence length="179" mass="20293">MHKAEQDRKCTQFFMGLNEVYTIVRGIILMMNPLLTMAQAFSILVQEEIQREVKPSICMSLASTSLSASSRASTSLSANSGRENFRTNYSQNKSTNGNVYRGPPNQSQHVNITYLFPDINKANLFYDYCKKARHTEDKCYRLHGFPQNFKFTRGRNSGSAGTAHTTCNAPWAMFRELKA</sequence>
<accession>A0ABD2RF12</accession>
<keyword evidence="2" id="KW-1133">Transmembrane helix</keyword>
<dbReference type="PANTHER" id="PTHR34222">
    <property type="entry name" value="GAG_PRE-INTEGRS DOMAIN-CONTAINING PROTEIN"/>
    <property type="match status" value="1"/>
</dbReference>
<reference evidence="3 4" key="1">
    <citation type="submission" date="2024-05" db="EMBL/GenBank/DDBJ databases">
        <title>De novo assembly of an allotetraploid wild potato.</title>
        <authorList>
            <person name="Hosaka A.J."/>
        </authorList>
    </citation>
    <scope>NUCLEOTIDE SEQUENCE [LARGE SCALE GENOMIC DNA]</scope>
    <source>
        <tissue evidence="3">Young leaves</tissue>
    </source>
</reference>
<feature type="region of interest" description="Disordered" evidence="1">
    <location>
        <begin position="72"/>
        <end position="103"/>
    </location>
</feature>
<protein>
    <submittedName>
        <fullName evidence="3">Uncharacterized protein</fullName>
    </submittedName>
</protein>
<organism evidence="3 4">
    <name type="scientific">Solanum stoloniferum</name>
    <dbReference type="NCBI Taxonomy" id="62892"/>
    <lineage>
        <taxon>Eukaryota</taxon>
        <taxon>Viridiplantae</taxon>
        <taxon>Streptophyta</taxon>
        <taxon>Embryophyta</taxon>
        <taxon>Tracheophyta</taxon>
        <taxon>Spermatophyta</taxon>
        <taxon>Magnoliopsida</taxon>
        <taxon>eudicotyledons</taxon>
        <taxon>Gunneridae</taxon>
        <taxon>Pentapetalae</taxon>
        <taxon>asterids</taxon>
        <taxon>lamiids</taxon>
        <taxon>Solanales</taxon>
        <taxon>Solanaceae</taxon>
        <taxon>Solanoideae</taxon>
        <taxon>Solaneae</taxon>
        <taxon>Solanum</taxon>
    </lineage>
</organism>
<dbReference type="AlphaFoldDB" id="A0ABD2RF12"/>
<keyword evidence="2" id="KW-0812">Transmembrane</keyword>
<gene>
    <name evidence="3" type="ORF">AABB24_034231</name>
</gene>
<evidence type="ECO:0000256" key="2">
    <source>
        <dbReference type="SAM" id="Phobius"/>
    </source>
</evidence>
<evidence type="ECO:0000256" key="1">
    <source>
        <dbReference type="SAM" id="MobiDB-lite"/>
    </source>
</evidence>
<comment type="caution">
    <text evidence="3">The sequence shown here is derived from an EMBL/GenBank/DDBJ whole genome shotgun (WGS) entry which is preliminary data.</text>
</comment>
<feature type="compositionally biased region" description="Polar residues" evidence="1">
    <location>
        <begin position="86"/>
        <end position="103"/>
    </location>
</feature>
<keyword evidence="2" id="KW-0472">Membrane</keyword>
<dbReference type="PANTHER" id="PTHR34222:SF89">
    <property type="match status" value="1"/>
</dbReference>
<dbReference type="EMBL" id="JBJKTR010000020">
    <property type="protein sequence ID" value="KAL3330279.1"/>
    <property type="molecule type" value="Genomic_DNA"/>
</dbReference>
<evidence type="ECO:0000313" key="4">
    <source>
        <dbReference type="Proteomes" id="UP001627284"/>
    </source>
</evidence>
<evidence type="ECO:0000313" key="3">
    <source>
        <dbReference type="EMBL" id="KAL3330279.1"/>
    </source>
</evidence>
<proteinExistence type="predicted"/>